<evidence type="ECO:0000313" key="2">
    <source>
        <dbReference type="EMBL" id="KAF9814246.1"/>
    </source>
</evidence>
<dbReference type="EMBL" id="JADOXO010000090">
    <property type="protein sequence ID" value="KAF9814246.1"/>
    <property type="molecule type" value="Genomic_DNA"/>
</dbReference>
<dbReference type="PROSITE" id="PS51257">
    <property type="entry name" value="PROKAR_LIPOPROTEIN"/>
    <property type="match status" value="1"/>
</dbReference>
<protein>
    <submittedName>
        <fullName evidence="2">Uncharacterized protein</fullName>
    </submittedName>
</protein>
<gene>
    <name evidence="2" type="ORF">IEO21_05185</name>
</gene>
<organism evidence="2 3">
    <name type="scientific">Rhodonia placenta</name>
    <dbReference type="NCBI Taxonomy" id="104341"/>
    <lineage>
        <taxon>Eukaryota</taxon>
        <taxon>Fungi</taxon>
        <taxon>Dikarya</taxon>
        <taxon>Basidiomycota</taxon>
        <taxon>Agaricomycotina</taxon>
        <taxon>Agaricomycetes</taxon>
        <taxon>Polyporales</taxon>
        <taxon>Adustoporiaceae</taxon>
        <taxon>Rhodonia</taxon>
    </lineage>
</organism>
<dbReference type="Proteomes" id="UP000639403">
    <property type="component" value="Unassembled WGS sequence"/>
</dbReference>
<sequence>MSRPARSTLGHKNTVQKLAAVEGDHLVAGATSAACTPGLEPDSAHLFSQRQDQLVDTSPSSPPGRGPPPVQNHAPSSHLPPLFSVAPPSNRAIQTISVDSDSTAPLPQQAQLYDRRAPFDNPIQYAYPVEPPLDASDPQWLEKMFQQRHREQRFVGDNILATESVLGDVARELRIAELQLEQELKLSQAVVTLLGRLAGPRFGAWLNQRVAAGDGSLSDESDVGSYRPRQARHNDFPRISSFHTPTKRPRDDGDDNVGDSSSGEEGHGGGPKVRRDYKRRRLTLRSDLKNMPLGSPAVVLKEEPEADEEIQRNAAQMQRLWGMTPSAARAAERQIVGLDAAHEGAGEAPASPVASLAEEPQVEPEPRSAAPMQTADDEHQEPAFGAVEAQPAPRPATPPFWHANLQDPGEDEVALPPSPLLVFPAEDSPSPHLGGGIHLNFDVVREPNSDDTEFDVEQFESQFQIEVFPAHDTVADDAVVGDAAVGDVPPGPAEADADVDEDDEGGEGNQGDEDGSDDPDRFEMHNGSEDDYYSHGEGREDNEEYDPEEGSWHGSEGGSHLEDLAARGRPEELDEFADRTGMTTDNPPDPYSSHPSQLRRHFDHIVEDEYGNPVVDAGMDYDAQMNLLRHTYEGQREYEELELERIAAREEQQRRRRR</sequence>
<feature type="region of interest" description="Disordered" evidence="1">
    <location>
        <begin position="37"/>
        <end position="83"/>
    </location>
</feature>
<feature type="compositionally biased region" description="Acidic residues" evidence="1">
    <location>
        <begin position="540"/>
        <end position="549"/>
    </location>
</feature>
<feature type="region of interest" description="Disordered" evidence="1">
    <location>
        <begin position="213"/>
        <end position="277"/>
    </location>
</feature>
<accession>A0A8H7U2H6</accession>
<name>A0A8H7U2H6_9APHY</name>
<reference evidence="2" key="2">
    <citation type="journal article" name="Front. Microbiol.">
        <title>Degradative Capacity of Two Strains of Rhodonia placenta: From Phenotype to Genotype.</title>
        <authorList>
            <person name="Kolle M."/>
            <person name="Horta M.A.C."/>
            <person name="Nowrousian M."/>
            <person name="Ohm R.A."/>
            <person name="Benz J.P."/>
            <person name="Pilgard A."/>
        </authorList>
    </citation>
    <scope>NUCLEOTIDE SEQUENCE</scope>
    <source>
        <strain evidence="2">FPRL280</strain>
    </source>
</reference>
<feature type="compositionally biased region" description="Pro residues" evidence="1">
    <location>
        <begin position="60"/>
        <end position="70"/>
    </location>
</feature>
<evidence type="ECO:0000313" key="3">
    <source>
        <dbReference type="Proteomes" id="UP000639403"/>
    </source>
</evidence>
<comment type="caution">
    <text evidence="2">The sequence shown here is derived from an EMBL/GenBank/DDBJ whole genome shotgun (WGS) entry which is preliminary data.</text>
</comment>
<feature type="compositionally biased region" description="Low complexity" evidence="1">
    <location>
        <begin position="478"/>
        <end position="488"/>
    </location>
</feature>
<evidence type="ECO:0000256" key="1">
    <source>
        <dbReference type="SAM" id="MobiDB-lite"/>
    </source>
</evidence>
<feature type="region of interest" description="Disordered" evidence="1">
    <location>
        <begin position="343"/>
        <end position="427"/>
    </location>
</feature>
<feature type="compositionally biased region" description="Acidic residues" evidence="1">
    <location>
        <begin position="495"/>
        <end position="517"/>
    </location>
</feature>
<reference evidence="2" key="1">
    <citation type="submission" date="2020-11" db="EMBL/GenBank/DDBJ databases">
        <authorList>
            <person name="Koelle M."/>
            <person name="Horta M.A.C."/>
            <person name="Nowrousian M."/>
            <person name="Ohm R.A."/>
            <person name="Benz P."/>
            <person name="Pilgard A."/>
        </authorList>
    </citation>
    <scope>NUCLEOTIDE SEQUENCE</scope>
    <source>
        <strain evidence="2">FPRL280</strain>
    </source>
</reference>
<dbReference type="AlphaFoldDB" id="A0A8H7U2H6"/>
<feature type="compositionally biased region" description="Basic and acidic residues" evidence="1">
    <location>
        <begin position="518"/>
        <end position="539"/>
    </location>
</feature>
<proteinExistence type="predicted"/>
<feature type="compositionally biased region" description="Basic and acidic residues" evidence="1">
    <location>
        <begin position="559"/>
        <end position="571"/>
    </location>
</feature>
<feature type="region of interest" description="Disordered" evidence="1">
    <location>
        <begin position="478"/>
        <end position="598"/>
    </location>
</feature>
<feature type="compositionally biased region" description="Polar residues" evidence="1">
    <location>
        <begin position="46"/>
        <end position="57"/>
    </location>
</feature>